<name>A0A0E9SXM9_ANGAN</name>
<proteinExistence type="predicted"/>
<protein>
    <submittedName>
        <fullName evidence="1">Uncharacterized protein</fullName>
    </submittedName>
</protein>
<sequence length="46" mass="5683">MTRVKMFLHTATGVYISVYDSKKCHYKCRCYFSMQKKKPYSTFRYR</sequence>
<reference evidence="1" key="1">
    <citation type="submission" date="2014-11" db="EMBL/GenBank/DDBJ databases">
        <authorList>
            <person name="Amaro Gonzalez C."/>
        </authorList>
    </citation>
    <scope>NUCLEOTIDE SEQUENCE</scope>
</reference>
<reference evidence="1" key="2">
    <citation type="journal article" date="2015" name="Fish Shellfish Immunol.">
        <title>Early steps in the European eel (Anguilla anguilla)-Vibrio vulnificus interaction in the gills: Role of the RtxA13 toxin.</title>
        <authorList>
            <person name="Callol A."/>
            <person name="Pajuelo D."/>
            <person name="Ebbesson L."/>
            <person name="Teles M."/>
            <person name="MacKenzie S."/>
            <person name="Amaro C."/>
        </authorList>
    </citation>
    <scope>NUCLEOTIDE SEQUENCE</scope>
</reference>
<accession>A0A0E9SXM9</accession>
<dbReference type="AlphaFoldDB" id="A0A0E9SXM9"/>
<dbReference type="EMBL" id="GBXM01062458">
    <property type="protein sequence ID" value="JAH46119.1"/>
    <property type="molecule type" value="Transcribed_RNA"/>
</dbReference>
<evidence type="ECO:0000313" key="1">
    <source>
        <dbReference type="EMBL" id="JAH46119.1"/>
    </source>
</evidence>
<organism evidence="1">
    <name type="scientific">Anguilla anguilla</name>
    <name type="common">European freshwater eel</name>
    <name type="synonym">Muraena anguilla</name>
    <dbReference type="NCBI Taxonomy" id="7936"/>
    <lineage>
        <taxon>Eukaryota</taxon>
        <taxon>Metazoa</taxon>
        <taxon>Chordata</taxon>
        <taxon>Craniata</taxon>
        <taxon>Vertebrata</taxon>
        <taxon>Euteleostomi</taxon>
        <taxon>Actinopterygii</taxon>
        <taxon>Neopterygii</taxon>
        <taxon>Teleostei</taxon>
        <taxon>Anguilliformes</taxon>
        <taxon>Anguillidae</taxon>
        <taxon>Anguilla</taxon>
    </lineage>
</organism>